<evidence type="ECO:0008006" key="3">
    <source>
        <dbReference type="Google" id="ProtNLM"/>
    </source>
</evidence>
<dbReference type="Proteomes" id="UP000502248">
    <property type="component" value="Chromosome"/>
</dbReference>
<gene>
    <name evidence="1" type="ORF">HH215_07845</name>
</gene>
<accession>A0A7Z2ZKL7</accession>
<dbReference type="AlphaFoldDB" id="A0A7Z2ZKL7"/>
<dbReference type="KEGG" id="cheb:HH215_07845"/>
<dbReference type="SUPFAM" id="SSF55073">
    <property type="entry name" value="Nucleotide cyclase"/>
    <property type="match status" value="1"/>
</dbReference>
<evidence type="ECO:0000313" key="2">
    <source>
        <dbReference type="Proteomes" id="UP000502248"/>
    </source>
</evidence>
<keyword evidence="2" id="KW-1185">Reference proteome</keyword>
<evidence type="ECO:0000313" key="1">
    <source>
        <dbReference type="EMBL" id="QJD83093.1"/>
    </source>
</evidence>
<dbReference type="Gene3D" id="3.30.70.1230">
    <property type="entry name" value="Nucleotide cyclase"/>
    <property type="match status" value="1"/>
</dbReference>
<protein>
    <recommendedName>
        <fullName evidence="3">Adenylate/guanylate cyclase domain-containing protein</fullName>
    </recommendedName>
</protein>
<organism evidence="1 2">
    <name type="scientific">Cohnella herbarum</name>
    <dbReference type="NCBI Taxonomy" id="2728023"/>
    <lineage>
        <taxon>Bacteria</taxon>
        <taxon>Bacillati</taxon>
        <taxon>Bacillota</taxon>
        <taxon>Bacilli</taxon>
        <taxon>Bacillales</taxon>
        <taxon>Paenibacillaceae</taxon>
        <taxon>Cohnella</taxon>
    </lineage>
</organism>
<dbReference type="EMBL" id="CP051680">
    <property type="protein sequence ID" value="QJD83093.1"/>
    <property type="molecule type" value="Genomic_DNA"/>
</dbReference>
<reference evidence="1 2" key="1">
    <citation type="submission" date="2020-04" db="EMBL/GenBank/DDBJ databases">
        <title>Genome sequencing of novel species.</title>
        <authorList>
            <person name="Heo J."/>
            <person name="Kim S.-J."/>
            <person name="Kim J.-S."/>
            <person name="Hong S.-B."/>
            <person name="Kwon S.-W."/>
        </authorList>
    </citation>
    <scope>NUCLEOTIDE SEQUENCE [LARGE SCALE GENOMIC DNA]</scope>
    <source>
        <strain evidence="1 2">MFER-1</strain>
    </source>
</reference>
<proteinExistence type="predicted"/>
<name>A0A7Z2ZKL7_9BACL</name>
<sequence>MIHEDAVKATYATLMEQSRLIVERKTPGPERSPMEELHAVLHMTVENTGSRNRDEATDLSLTQQGIIRFVSVVSQIVTGWGGKLIEANHHSYTAIFPISDPDAGSHSCICGFQILNAVANVINPSLKKEGIDMNFECGIGISMGEVYGFQTGLKLPANSLYYGEAMVSAIEYASMTTGVVIVDKVVKERFEREASPFKVQFKPYRYHEWVGYQFIVG</sequence>
<dbReference type="RefSeq" id="WP_169279390.1">
    <property type="nucleotide sequence ID" value="NZ_CP051680.1"/>
</dbReference>
<dbReference type="InterPro" id="IPR029787">
    <property type="entry name" value="Nucleotide_cyclase"/>
</dbReference>